<sequence length="214" mass="24260">MRQTMPKQSRVPRIALKGAILTGGQDPQHTKTLLVQECSVPSEIAKGANSRVNRKRTRRFSFCTLYSHPRNGAPSITTQNGAFPVIERVEEIDLKSRGEGEAPKVRDVFSRAHYILHQGISLASSEQGTTRPTRGSLVFLTRKVAEDEPWSVRDEHRGVQPVVVGEKKGEKNRANDHLMRRLPNRFMIICGRPWPWTWGAANWDKIRKPSFLKS</sequence>
<proteinExistence type="predicted"/>
<comment type="caution">
    <text evidence="1">The sequence shown here is derived from an EMBL/GenBank/DDBJ whole genome shotgun (WGS) entry which is preliminary data.</text>
</comment>
<organism evidence="1 2">
    <name type="scientific">Thelephora terrestris</name>
    <dbReference type="NCBI Taxonomy" id="56493"/>
    <lineage>
        <taxon>Eukaryota</taxon>
        <taxon>Fungi</taxon>
        <taxon>Dikarya</taxon>
        <taxon>Basidiomycota</taxon>
        <taxon>Agaricomycotina</taxon>
        <taxon>Agaricomycetes</taxon>
        <taxon>Thelephorales</taxon>
        <taxon>Thelephoraceae</taxon>
        <taxon>Thelephora</taxon>
    </lineage>
</organism>
<dbReference type="Proteomes" id="UP000736335">
    <property type="component" value="Unassembled WGS sequence"/>
</dbReference>
<evidence type="ECO:0000313" key="1">
    <source>
        <dbReference type="EMBL" id="KAF9777505.1"/>
    </source>
</evidence>
<dbReference type="AlphaFoldDB" id="A0A9P6H1M1"/>
<reference evidence="1" key="1">
    <citation type="journal article" date="2020" name="Nat. Commun.">
        <title>Large-scale genome sequencing of mycorrhizal fungi provides insights into the early evolution of symbiotic traits.</title>
        <authorList>
            <person name="Miyauchi S."/>
            <person name="Kiss E."/>
            <person name="Kuo A."/>
            <person name="Drula E."/>
            <person name="Kohler A."/>
            <person name="Sanchez-Garcia M."/>
            <person name="Morin E."/>
            <person name="Andreopoulos B."/>
            <person name="Barry K.W."/>
            <person name="Bonito G."/>
            <person name="Buee M."/>
            <person name="Carver A."/>
            <person name="Chen C."/>
            <person name="Cichocki N."/>
            <person name="Clum A."/>
            <person name="Culley D."/>
            <person name="Crous P.W."/>
            <person name="Fauchery L."/>
            <person name="Girlanda M."/>
            <person name="Hayes R.D."/>
            <person name="Keri Z."/>
            <person name="LaButti K."/>
            <person name="Lipzen A."/>
            <person name="Lombard V."/>
            <person name="Magnuson J."/>
            <person name="Maillard F."/>
            <person name="Murat C."/>
            <person name="Nolan M."/>
            <person name="Ohm R.A."/>
            <person name="Pangilinan J."/>
            <person name="Pereira M.F."/>
            <person name="Perotto S."/>
            <person name="Peter M."/>
            <person name="Pfister S."/>
            <person name="Riley R."/>
            <person name="Sitrit Y."/>
            <person name="Stielow J.B."/>
            <person name="Szollosi G."/>
            <person name="Zifcakova L."/>
            <person name="Stursova M."/>
            <person name="Spatafora J.W."/>
            <person name="Tedersoo L."/>
            <person name="Vaario L.M."/>
            <person name="Yamada A."/>
            <person name="Yan M."/>
            <person name="Wang P."/>
            <person name="Xu J."/>
            <person name="Bruns T."/>
            <person name="Baldrian P."/>
            <person name="Vilgalys R."/>
            <person name="Dunand C."/>
            <person name="Henrissat B."/>
            <person name="Grigoriev I.V."/>
            <person name="Hibbett D."/>
            <person name="Nagy L.G."/>
            <person name="Martin F.M."/>
        </authorList>
    </citation>
    <scope>NUCLEOTIDE SEQUENCE</scope>
    <source>
        <strain evidence="1">UH-Tt-Lm1</strain>
    </source>
</reference>
<dbReference type="EMBL" id="WIUZ02000035">
    <property type="protein sequence ID" value="KAF9777505.1"/>
    <property type="molecule type" value="Genomic_DNA"/>
</dbReference>
<evidence type="ECO:0000313" key="2">
    <source>
        <dbReference type="Proteomes" id="UP000736335"/>
    </source>
</evidence>
<gene>
    <name evidence="1" type="ORF">BJ322DRAFT_1222240</name>
</gene>
<protein>
    <submittedName>
        <fullName evidence="1">Uncharacterized protein</fullName>
    </submittedName>
</protein>
<reference evidence="1" key="2">
    <citation type="submission" date="2020-11" db="EMBL/GenBank/DDBJ databases">
        <authorList>
            <consortium name="DOE Joint Genome Institute"/>
            <person name="Kuo A."/>
            <person name="Miyauchi S."/>
            <person name="Kiss E."/>
            <person name="Drula E."/>
            <person name="Kohler A."/>
            <person name="Sanchez-Garcia M."/>
            <person name="Andreopoulos B."/>
            <person name="Barry K.W."/>
            <person name="Bonito G."/>
            <person name="Buee M."/>
            <person name="Carver A."/>
            <person name="Chen C."/>
            <person name="Cichocki N."/>
            <person name="Clum A."/>
            <person name="Culley D."/>
            <person name="Crous P.W."/>
            <person name="Fauchery L."/>
            <person name="Girlanda M."/>
            <person name="Hayes R."/>
            <person name="Keri Z."/>
            <person name="Labutti K."/>
            <person name="Lipzen A."/>
            <person name="Lombard V."/>
            <person name="Magnuson J."/>
            <person name="Maillard F."/>
            <person name="Morin E."/>
            <person name="Murat C."/>
            <person name="Nolan M."/>
            <person name="Ohm R."/>
            <person name="Pangilinan J."/>
            <person name="Pereira M."/>
            <person name="Perotto S."/>
            <person name="Peter M."/>
            <person name="Riley R."/>
            <person name="Sitrit Y."/>
            <person name="Stielow B."/>
            <person name="Szollosi G."/>
            <person name="Zifcakova L."/>
            <person name="Stursova M."/>
            <person name="Spatafora J.W."/>
            <person name="Tedersoo L."/>
            <person name="Vaario L.-M."/>
            <person name="Yamada A."/>
            <person name="Yan M."/>
            <person name="Wang P."/>
            <person name="Xu J."/>
            <person name="Bruns T."/>
            <person name="Baldrian P."/>
            <person name="Vilgalys R."/>
            <person name="Henrissat B."/>
            <person name="Grigoriev I.V."/>
            <person name="Hibbett D."/>
            <person name="Nagy L.G."/>
            <person name="Martin F.M."/>
        </authorList>
    </citation>
    <scope>NUCLEOTIDE SEQUENCE</scope>
    <source>
        <strain evidence="1">UH-Tt-Lm1</strain>
    </source>
</reference>
<name>A0A9P6H1M1_9AGAM</name>
<keyword evidence="2" id="KW-1185">Reference proteome</keyword>
<accession>A0A9P6H1M1</accession>